<dbReference type="Proteomes" id="UP001314170">
    <property type="component" value="Unassembled WGS sequence"/>
</dbReference>
<sequence length="78" mass="8670">MASADFLRSRQGRDVGTGRKCERSIHHCLSDETDSDPLQGRVLEIVGLGVQRALWIEEQGCFLFPALSIVDEQENKPG</sequence>
<accession>A0AAV1SWV1</accession>
<protein>
    <submittedName>
        <fullName evidence="1">Uncharacterized protein</fullName>
    </submittedName>
</protein>
<reference evidence="1 2" key="1">
    <citation type="submission" date="2024-01" db="EMBL/GenBank/DDBJ databases">
        <authorList>
            <person name="Waweru B."/>
        </authorList>
    </citation>
    <scope>NUCLEOTIDE SEQUENCE [LARGE SCALE GENOMIC DNA]</scope>
</reference>
<keyword evidence="2" id="KW-1185">Reference proteome</keyword>
<dbReference type="AlphaFoldDB" id="A0AAV1SWV1"/>
<evidence type="ECO:0000313" key="1">
    <source>
        <dbReference type="EMBL" id="CAK7357015.1"/>
    </source>
</evidence>
<gene>
    <name evidence="1" type="ORF">DCAF_LOCUS27298</name>
</gene>
<proteinExistence type="predicted"/>
<comment type="caution">
    <text evidence="1">The sequence shown here is derived from an EMBL/GenBank/DDBJ whole genome shotgun (WGS) entry which is preliminary data.</text>
</comment>
<name>A0AAV1SWV1_9ROSI</name>
<evidence type="ECO:0000313" key="2">
    <source>
        <dbReference type="Proteomes" id="UP001314170"/>
    </source>
</evidence>
<organism evidence="1 2">
    <name type="scientific">Dovyalis caffra</name>
    <dbReference type="NCBI Taxonomy" id="77055"/>
    <lineage>
        <taxon>Eukaryota</taxon>
        <taxon>Viridiplantae</taxon>
        <taxon>Streptophyta</taxon>
        <taxon>Embryophyta</taxon>
        <taxon>Tracheophyta</taxon>
        <taxon>Spermatophyta</taxon>
        <taxon>Magnoliopsida</taxon>
        <taxon>eudicotyledons</taxon>
        <taxon>Gunneridae</taxon>
        <taxon>Pentapetalae</taxon>
        <taxon>rosids</taxon>
        <taxon>fabids</taxon>
        <taxon>Malpighiales</taxon>
        <taxon>Salicaceae</taxon>
        <taxon>Flacourtieae</taxon>
        <taxon>Dovyalis</taxon>
    </lineage>
</organism>
<dbReference type="EMBL" id="CAWUPB010001197">
    <property type="protein sequence ID" value="CAK7357015.1"/>
    <property type="molecule type" value="Genomic_DNA"/>
</dbReference>